<comment type="caution">
    <text evidence="1">The sequence shown here is derived from an EMBL/GenBank/DDBJ whole genome shotgun (WGS) entry which is preliminary data.</text>
</comment>
<protein>
    <submittedName>
        <fullName evidence="1">Uncharacterized protein</fullName>
    </submittedName>
</protein>
<keyword evidence="2" id="KW-1185">Reference proteome</keyword>
<gene>
    <name evidence="1" type="ORF">CDAR_424171</name>
</gene>
<accession>A0AAV4T212</accession>
<dbReference type="EMBL" id="BPLQ01008891">
    <property type="protein sequence ID" value="GIY40159.1"/>
    <property type="molecule type" value="Genomic_DNA"/>
</dbReference>
<organism evidence="1 2">
    <name type="scientific">Caerostris darwini</name>
    <dbReference type="NCBI Taxonomy" id="1538125"/>
    <lineage>
        <taxon>Eukaryota</taxon>
        <taxon>Metazoa</taxon>
        <taxon>Ecdysozoa</taxon>
        <taxon>Arthropoda</taxon>
        <taxon>Chelicerata</taxon>
        <taxon>Arachnida</taxon>
        <taxon>Araneae</taxon>
        <taxon>Araneomorphae</taxon>
        <taxon>Entelegynae</taxon>
        <taxon>Araneoidea</taxon>
        <taxon>Araneidae</taxon>
        <taxon>Caerostris</taxon>
    </lineage>
</organism>
<reference evidence="1 2" key="1">
    <citation type="submission" date="2021-06" db="EMBL/GenBank/DDBJ databases">
        <title>Caerostris darwini draft genome.</title>
        <authorList>
            <person name="Kono N."/>
            <person name="Arakawa K."/>
        </authorList>
    </citation>
    <scope>NUCLEOTIDE SEQUENCE [LARGE SCALE GENOMIC DNA]</scope>
</reference>
<dbReference type="AlphaFoldDB" id="A0AAV4T212"/>
<sequence length="126" mass="14699">MSSVNLTTSEEAALLDKDMLEARNINVCKYLSGQHWTSEILDVVILGFVWTWMSDGKNFPEFLNSHISLGCPEFSRRYPKFHYLKFNEGSLEVSQCFPQFLRGILHQRMFNGAWFPGIFVKDKERE</sequence>
<evidence type="ECO:0000313" key="2">
    <source>
        <dbReference type="Proteomes" id="UP001054837"/>
    </source>
</evidence>
<name>A0AAV4T212_9ARAC</name>
<dbReference type="Proteomes" id="UP001054837">
    <property type="component" value="Unassembled WGS sequence"/>
</dbReference>
<evidence type="ECO:0000313" key="1">
    <source>
        <dbReference type="EMBL" id="GIY40159.1"/>
    </source>
</evidence>
<proteinExistence type="predicted"/>